<dbReference type="STRING" id="391616.OA238_c22720"/>
<organism evidence="1 2">
    <name type="scientific">Octadecabacter arcticus 238</name>
    <dbReference type="NCBI Taxonomy" id="391616"/>
    <lineage>
        <taxon>Bacteria</taxon>
        <taxon>Pseudomonadati</taxon>
        <taxon>Pseudomonadota</taxon>
        <taxon>Alphaproteobacteria</taxon>
        <taxon>Rhodobacterales</taxon>
        <taxon>Roseobacteraceae</taxon>
        <taxon>Octadecabacter</taxon>
    </lineage>
</organism>
<reference evidence="1 2" key="1">
    <citation type="journal article" date="2013" name="PLoS ONE">
        <title>Poles Apart: Arctic and Antarctic Octadecabacter strains Share High Genome Plasticity and a New Type of Xanthorhodopsin.</title>
        <authorList>
            <person name="Vollmers J."/>
            <person name="Voget S."/>
            <person name="Dietrich S."/>
            <person name="Gollnow K."/>
            <person name="Smits M."/>
            <person name="Meyer K."/>
            <person name="Brinkhoff T."/>
            <person name="Simon M."/>
            <person name="Daniel R."/>
        </authorList>
    </citation>
    <scope>NUCLEOTIDE SEQUENCE [LARGE SCALE GENOMIC DNA]</scope>
    <source>
        <strain evidence="1 2">238</strain>
    </source>
</reference>
<dbReference type="eggNOG" id="COG4446">
    <property type="taxonomic scope" value="Bacteria"/>
</dbReference>
<protein>
    <recommendedName>
        <fullName evidence="3">DUF1499 domain-containing protein</fullName>
    </recommendedName>
</protein>
<dbReference type="AlphaFoldDB" id="M9RJH4"/>
<keyword evidence="2" id="KW-1185">Reference proteome</keyword>
<gene>
    <name evidence="1" type="ORF">OA238_c22720</name>
</gene>
<dbReference type="InterPro" id="IPR010865">
    <property type="entry name" value="DUF1499"/>
</dbReference>
<accession>M9RJH4</accession>
<sequence length="156" mass="16966">MLKIIVLGLIGLFVAFAVWVRLAPTDAAFWHNPQLPVMSPGEYPSPDSFVSQRAVEGDGVETLARLDAIIRATPRTIVFAGALDAGKITYVTRSRVMGFPDYTTVTLASLAPLERSTLQVFGRLRFGKSDMGVNRTRIQGWLGELDARTGTGTPTQ</sequence>
<dbReference type="OrthoDB" id="8479024at2"/>
<evidence type="ECO:0000313" key="1">
    <source>
        <dbReference type="EMBL" id="AGI72347.1"/>
    </source>
</evidence>
<dbReference type="Pfam" id="PF07386">
    <property type="entry name" value="DUF1499"/>
    <property type="match status" value="1"/>
</dbReference>
<proteinExistence type="predicted"/>
<evidence type="ECO:0000313" key="2">
    <source>
        <dbReference type="Proteomes" id="UP000004688"/>
    </source>
</evidence>
<name>M9RJH4_9RHOB</name>
<dbReference type="KEGG" id="oar:OA238_c22720"/>
<dbReference type="EMBL" id="CP003742">
    <property type="protein sequence ID" value="AGI72347.1"/>
    <property type="molecule type" value="Genomic_DNA"/>
</dbReference>
<dbReference type="Proteomes" id="UP000004688">
    <property type="component" value="Chromosome"/>
</dbReference>
<dbReference type="HOGENOM" id="CLU_131521_1_0_5"/>
<evidence type="ECO:0008006" key="3">
    <source>
        <dbReference type="Google" id="ProtNLM"/>
    </source>
</evidence>
<dbReference type="RefSeq" id="WP_015495442.1">
    <property type="nucleotide sequence ID" value="NC_020908.1"/>
</dbReference>